<keyword evidence="1" id="KW-1133">Transmembrane helix</keyword>
<comment type="caution">
    <text evidence="2">The sequence shown here is derived from an EMBL/GenBank/DDBJ whole genome shotgun (WGS) entry which is preliminary data.</text>
</comment>
<evidence type="ECO:0000313" key="2">
    <source>
        <dbReference type="EMBL" id="RNA03824.1"/>
    </source>
</evidence>
<dbReference type="EMBL" id="REGN01008336">
    <property type="protein sequence ID" value="RNA03824.1"/>
    <property type="molecule type" value="Genomic_DNA"/>
</dbReference>
<evidence type="ECO:0000256" key="1">
    <source>
        <dbReference type="SAM" id="Phobius"/>
    </source>
</evidence>
<keyword evidence="1" id="KW-0472">Membrane</keyword>
<gene>
    <name evidence="2" type="ORF">BpHYR1_030867</name>
</gene>
<dbReference type="Proteomes" id="UP000276133">
    <property type="component" value="Unassembled WGS sequence"/>
</dbReference>
<reference evidence="2 3" key="1">
    <citation type="journal article" date="2018" name="Sci. Rep.">
        <title>Genomic signatures of local adaptation to the degree of environmental predictability in rotifers.</title>
        <authorList>
            <person name="Franch-Gras L."/>
            <person name="Hahn C."/>
            <person name="Garcia-Roger E.M."/>
            <person name="Carmona M.J."/>
            <person name="Serra M."/>
            <person name="Gomez A."/>
        </authorList>
    </citation>
    <scope>NUCLEOTIDE SEQUENCE [LARGE SCALE GENOMIC DNA]</scope>
    <source>
        <strain evidence="2">HYR1</strain>
    </source>
</reference>
<keyword evidence="1" id="KW-0812">Transmembrane</keyword>
<feature type="transmembrane region" description="Helical" evidence="1">
    <location>
        <begin position="20"/>
        <end position="39"/>
    </location>
</feature>
<dbReference type="AlphaFoldDB" id="A0A3M7PXZ4"/>
<keyword evidence="3" id="KW-1185">Reference proteome</keyword>
<proteinExistence type="predicted"/>
<organism evidence="2 3">
    <name type="scientific">Brachionus plicatilis</name>
    <name type="common">Marine rotifer</name>
    <name type="synonym">Brachionus muelleri</name>
    <dbReference type="NCBI Taxonomy" id="10195"/>
    <lineage>
        <taxon>Eukaryota</taxon>
        <taxon>Metazoa</taxon>
        <taxon>Spiralia</taxon>
        <taxon>Gnathifera</taxon>
        <taxon>Rotifera</taxon>
        <taxon>Eurotatoria</taxon>
        <taxon>Monogononta</taxon>
        <taxon>Pseudotrocha</taxon>
        <taxon>Ploima</taxon>
        <taxon>Brachionidae</taxon>
        <taxon>Brachionus</taxon>
    </lineage>
</organism>
<protein>
    <submittedName>
        <fullName evidence="2">Uncharacterized protein</fullName>
    </submittedName>
</protein>
<name>A0A3M7PXZ4_BRAPC</name>
<evidence type="ECO:0000313" key="3">
    <source>
        <dbReference type="Proteomes" id="UP000276133"/>
    </source>
</evidence>
<sequence length="76" mass="8792">MHLTAKPRKSGGNKLHSYELFFEASTAGIISLMGIALFLEIKTLIFLDYNNATIKRQRSHFRQKIEKKNSVHLQNF</sequence>
<accession>A0A3M7PXZ4</accession>